<feature type="transmembrane region" description="Helical" evidence="1">
    <location>
        <begin position="36"/>
        <end position="55"/>
    </location>
</feature>
<keyword evidence="1" id="KW-0472">Membrane</keyword>
<keyword evidence="1" id="KW-1133">Transmembrane helix</keyword>
<organism evidence="2 3">
    <name type="scientific">Panagrellus redivivus</name>
    <name type="common">Microworm</name>
    <dbReference type="NCBI Taxonomy" id="6233"/>
    <lineage>
        <taxon>Eukaryota</taxon>
        <taxon>Metazoa</taxon>
        <taxon>Ecdysozoa</taxon>
        <taxon>Nematoda</taxon>
        <taxon>Chromadorea</taxon>
        <taxon>Rhabditida</taxon>
        <taxon>Tylenchina</taxon>
        <taxon>Panagrolaimomorpha</taxon>
        <taxon>Panagrolaimoidea</taxon>
        <taxon>Panagrolaimidae</taxon>
        <taxon>Panagrellus</taxon>
    </lineage>
</organism>
<reference evidence="3" key="2">
    <citation type="submission" date="2020-10" db="UniProtKB">
        <authorList>
            <consortium name="WormBaseParasite"/>
        </authorList>
    </citation>
    <scope>IDENTIFICATION</scope>
</reference>
<sequence length="90" mass="10505">MFVQMTFTVDKNFVGTIMIEAGLNICFLYTEFGPRWSWNVSIAIVVATLLLWVIFRERMVPLVVPEEFAHFQDQDDPEVKQPVKKKLNEV</sequence>
<dbReference type="AlphaFoldDB" id="A0A7E4VI61"/>
<keyword evidence="2" id="KW-1185">Reference proteome</keyword>
<evidence type="ECO:0000256" key="1">
    <source>
        <dbReference type="SAM" id="Phobius"/>
    </source>
</evidence>
<name>A0A7E4VI61_PANRE</name>
<keyword evidence="1" id="KW-0812">Transmembrane</keyword>
<evidence type="ECO:0000313" key="3">
    <source>
        <dbReference type="WBParaSite" id="Pan_g212.t1"/>
    </source>
</evidence>
<evidence type="ECO:0000313" key="2">
    <source>
        <dbReference type="Proteomes" id="UP000492821"/>
    </source>
</evidence>
<accession>A0A7E4VI61</accession>
<proteinExistence type="predicted"/>
<feature type="transmembrane region" description="Helical" evidence="1">
    <location>
        <begin position="12"/>
        <end position="30"/>
    </location>
</feature>
<protein>
    <submittedName>
        <fullName evidence="3">MFS domain-containing protein</fullName>
    </submittedName>
</protein>
<dbReference type="Proteomes" id="UP000492821">
    <property type="component" value="Unassembled WGS sequence"/>
</dbReference>
<dbReference type="WBParaSite" id="Pan_g212.t1">
    <property type="protein sequence ID" value="Pan_g212.t1"/>
    <property type="gene ID" value="Pan_g212"/>
</dbReference>
<reference evidence="2" key="1">
    <citation type="journal article" date="2013" name="Genetics">
        <title>The draft genome and transcriptome of Panagrellus redivivus are shaped by the harsh demands of a free-living lifestyle.</title>
        <authorList>
            <person name="Srinivasan J."/>
            <person name="Dillman A.R."/>
            <person name="Macchietto M.G."/>
            <person name="Heikkinen L."/>
            <person name="Lakso M."/>
            <person name="Fracchia K.M."/>
            <person name="Antoshechkin I."/>
            <person name="Mortazavi A."/>
            <person name="Wong G."/>
            <person name="Sternberg P.W."/>
        </authorList>
    </citation>
    <scope>NUCLEOTIDE SEQUENCE [LARGE SCALE GENOMIC DNA]</scope>
    <source>
        <strain evidence="2">MT8872</strain>
    </source>
</reference>